<proteinExistence type="predicted"/>
<keyword evidence="1" id="KW-0472">Membrane</keyword>
<protein>
    <submittedName>
        <fullName evidence="2">Uncharacterized protein</fullName>
    </submittedName>
</protein>
<evidence type="ECO:0000313" key="3">
    <source>
        <dbReference type="Proteomes" id="UP000480178"/>
    </source>
</evidence>
<evidence type="ECO:0000313" key="2">
    <source>
        <dbReference type="EMBL" id="QHT69510.1"/>
    </source>
</evidence>
<sequence length="158" mass="17524">MNPSSVYVRKTKPTFANALIPAIALIIVGIVVLTKIILLGLLLIVLGVFALTLTEGLEIDFTRRRIRIFFGVFGLRFGKWDMLPEMGRITLVPVQVKNLMTSSTNLTTEATATYFQIRLYPQGSAEYYIASIGKLNSCQTDATLLSGCFGLTYEDYTN</sequence>
<evidence type="ECO:0000256" key="1">
    <source>
        <dbReference type="SAM" id="Phobius"/>
    </source>
</evidence>
<dbReference type="Proteomes" id="UP000480178">
    <property type="component" value="Chromosome"/>
</dbReference>
<name>A0A6C0GPF9_9BACT</name>
<gene>
    <name evidence="2" type="ORF">GXP67_24125</name>
</gene>
<keyword evidence="1" id="KW-1133">Transmembrane helix</keyword>
<dbReference type="AlphaFoldDB" id="A0A6C0GPF9"/>
<reference evidence="2 3" key="1">
    <citation type="submission" date="2020-01" db="EMBL/GenBank/DDBJ databases">
        <authorList>
            <person name="Kim M.K."/>
        </authorList>
    </citation>
    <scope>NUCLEOTIDE SEQUENCE [LARGE SCALE GENOMIC DNA]</scope>
    <source>
        <strain evidence="2 3">172606-1</strain>
    </source>
</reference>
<accession>A0A6C0GPF9</accession>
<dbReference type="RefSeq" id="WP_162445499.1">
    <property type="nucleotide sequence ID" value="NZ_CP048222.1"/>
</dbReference>
<keyword evidence="3" id="KW-1185">Reference proteome</keyword>
<dbReference type="KEGG" id="rhoz:GXP67_24125"/>
<feature type="transmembrane region" description="Helical" evidence="1">
    <location>
        <begin position="20"/>
        <end position="53"/>
    </location>
</feature>
<dbReference type="EMBL" id="CP048222">
    <property type="protein sequence ID" value="QHT69510.1"/>
    <property type="molecule type" value="Genomic_DNA"/>
</dbReference>
<keyword evidence="1" id="KW-0812">Transmembrane</keyword>
<organism evidence="2 3">
    <name type="scientific">Rhodocytophaga rosea</name>
    <dbReference type="NCBI Taxonomy" id="2704465"/>
    <lineage>
        <taxon>Bacteria</taxon>
        <taxon>Pseudomonadati</taxon>
        <taxon>Bacteroidota</taxon>
        <taxon>Cytophagia</taxon>
        <taxon>Cytophagales</taxon>
        <taxon>Rhodocytophagaceae</taxon>
        <taxon>Rhodocytophaga</taxon>
    </lineage>
</organism>